<evidence type="ECO:0000313" key="2">
    <source>
        <dbReference type="EMBL" id="OGC84320.1"/>
    </source>
</evidence>
<evidence type="ECO:0008006" key="4">
    <source>
        <dbReference type="Google" id="ProtNLM"/>
    </source>
</evidence>
<feature type="transmembrane region" description="Helical" evidence="1">
    <location>
        <begin position="228"/>
        <end position="245"/>
    </location>
</feature>
<accession>A0A1F4XRJ8</accession>
<comment type="caution">
    <text evidence="2">The sequence shown here is derived from an EMBL/GenBank/DDBJ whole genome shotgun (WGS) entry which is preliminary data.</text>
</comment>
<reference evidence="2 3" key="1">
    <citation type="journal article" date="2016" name="Nat. Commun.">
        <title>Thousands of microbial genomes shed light on interconnected biogeochemical processes in an aquifer system.</title>
        <authorList>
            <person name="Anantharaman K."/>
            <person name="Brown C.T."/>
            <person name="Hug L.A."/>
            <person name="Sharon I."/>
            <person name="Castelle C.J."/>
            <person name="Probst A.J."/>
            <person name="Thomas B.C."/>
            <person name="Singh A."/>
            <person name="Wilkins M.J."/>
            <person name="Karaoz U."/>
            <person name="Brodie E.L."/>
            <person name="Williams K.H."/>
            <person name="Hubbard S.S."/>
            <person name="Banfield J.F."/>
        </authorList>
    </citation>
    <scope>NUCLEOTIDE SEQUENCE [LARGE SCALE GENOMIC DNA]</scope>
</reference>
<dbReference type="AlphaFoldDB" id="A0A1F4XRJ8"/>
<gene>
    <name evidence="2" type="ORF">A3F55_01440</name>
</gene>
<sequence>MWFRSILLGLLLITPLAAGAAGFAKESLFLSKSPVTEGETVFIHAIVTNDSDAAFAGEVVFKDGDVRIGAVAVTLPPGGAEATSVSWQPAKGSHSVTAELTAGDGTVVESASATFVIEERPEADTEEEAAASTSVESSKGIQETIAGISPQAASAAAPVFGTIDSLREKGVRALETGEAWAKTKAGQGEVAGESSETSGIAGTVMGLVATLLLYLFSALKWLLNNAGIFYPVLAIAFFYFLWRLYKRMRRPRYR</sequence>
<name>A0A1F4XRJ8_9BACT</name>
<organism evidence="2 3">
    <name type="scientific">Candidatus Adlerbacteria bacterium RIFCSPHIGHO2_12_FULL_53_18</name>
    <dbReference type="NCBI Taxonomy" id="1797242"/>
    <lineage>
        <taxon>Bacteria</taxon>
        <taxon>Candidatus Adleribacteriota</taxon>
    </lineage>
</organism>
<keyword evidence="1" id="KW-1133">Transmembrane helix</keyword>
<evidence type="ECO:0000313" key="3">
    <source>
        <dbReference type="Proteomes" id="UP000178091"/>
    </source>
</evidence>
<proteinExistence type="predicted"/>
<feature type="transmembrane region" description="Helical" evidence="1">
    <location>
        <begin position="6"/>
        <end position="24"/>
    </location>
</feature>
<evidence type="ECO:0000256" key="1">
    <source>
        <dbReference type="SAM" id="Phobius"/>
    </source>
</evidence>
<keyword evidence="1" id="KW-0812">Transmembrane</keyword>
<dbReference type="InterPro" id="IPR013783">
    <property type="entry name" value="Ig-like_fold"/>
</dbReference>
<keyword evidence="1" id="KW-0472">Membrane</keyword>
<dbReference type="Proteomes" id="UP000178091">
    <property type="component" value="Unassembled WGS sequence"/>
</dbReference>
<dbReference type="EMBL" id="MEWW01000017">
    <property type="protein sequence ID" value="OGC84320.1"/>
    <property type="molecule type" value="Genomic_DNA"/>
</dbReference>
<protein>
    <recommendedName>
        <fullName evidence="4">CARDB domain-containing protein</fullName>
    </recommendedName>
</protein>
<dbReference type="Gene3D" id="2.60.40.10">
    <property type="entry name" value="Immunoglobulins"/>
    <property type="match status" value="1"/>
</dbReference>